<feature type="transmembrane region" description="Helical" evidence="1">
    <location>
        <begin position="12"/>
        <end position="34"/>
    </location>
</feature>
<reference evidence="3 5" key="3">
    <citation type="journal article" date="2022" name="Front. Cell. Infect. Microbiol.">
        <title>The probiotic and immunomodulation effects of Limosilactobacillus reuteri RGW1 isolated from calf feces.</title>
        <authorList>
            <person name="Huang K."/>
            <person name="Shi W."/>
            <person name="Yang B."/>
            <person name="Wang J."/>
        </authorList>
    </citation>
    <scope>NUCLEOTIDE SEQUENCE [LARGE SCALE GENOMIC DNA]</scope>
    <source>
        <strain evidence="3 5">RGW1</strain>
    </source>
</reference>
<proteinExistence type="predicted"/>
<reference evidence="4" key="1">
    <citation type="submission" date="2015-10" db="EMBL/GenBank/DDBJ databases">
        <authorList>
            <person name="Crossman L.C."/>
        </authorList>
    </citation>
    <scope>NUCLEOTIDE SEQUENCE [LARGE SCALE GENOMIC DNA]</scope>
    <source>
        <strain evidence="4">20-2</strain>
    </source>
</reference>
<name>A0A0U5JTI0_LIMRT</name>
<dbReference type="AlphaFoldDB" id="A0A0U5JTI0"/>
<dbReference type="RefSeq" id="WP_003663930.1">
    <property type="nucleotide sequence ID" value="NZ_CAKMAY010000014.1"/>
</dbReference>
<organism evidence="2 4">
    <name type="scientific">Limosilactobacillus reuteri</name>
    <name type="common">Lactobacillus reuteri</name>
    <dbReference type="NCBI Taxonomy" id="1598"/>
    <lineage>
        <taxon>Bacteria</taxon>
        <taxon>Bacillati</taxon>
        <taxon>Bacillota</taxon>
        <taxon>Bacilli</taxon>
        <taxon>Lactobacillales</taxon>
        <taxon>Lactobacillaceae</taxon>
        <taxon>Limosilactobacillus</taxon>
    </lineage>
</organism>
<keyword evidence="1" id="KW-0472">Membrane</keyword>
<gene>
    <name evidence="2" type="ORF">LRLP16767_LR202_01246</name>
    <name evidence="3" type="ORF">NX099_05265</name>
</gene>
<evidence type="ECO:0000256" key="1">
    <source>
        <dbReference type="SAM" id="Phobius"/>
    </source>
</evidence>
<evidence type="ECO:0000313" key="2">
    <source>
        <dbReference type="EMBL" id="CUR41185.1"/>
    </source>
</evidence>
<protein>
    <submittedName>
        <fullName evidence="2">Uncharacterized protein</fullName>
    </submittedName>
</protein>
<dbReference type="Proteomes" id="UP000235484">
    <property type="component" value="Unassembled WGS sequence"/>
</dbReference>
<evidence type="ECO:0000313" key="4">
    <source>
        <dbReference type="Proteomes" id="UP000235484"/>
    </source>
</evidence>
<evidence type="ECO:0000313" key="3">
    <source>
        <dbReference type="EMBL" id="MDV8946816.1"/>
    </source>
</evidence>
<keyword evidence="1" id="KW-0812">Transmembrane</keyword>
<evidence type="ECO:0000313" key="5">
    <source>
        <dbReference type="Proteomes" id="UP001286376"/>
    </source>
</evidence>
<sequence length="40" mass="4487">MKEFIWKHEDAVIVNALVAISVASINFAIAYAIIKKANRK</sequence>
<keyword evidence="1" id="KW-1133">Transmembrane helix</keyword>
<reference evidence="2" key="2">
    <citation type="submission" date="2015-10" db="EMBL/GenBank/DDBJ databases">
        <authorList>
            <person name="Gilbert D.G."/>
        </authorList>
    </citation>
    <scope>NUCLEOTIDE SEQUENCE [LARGE SCALE GENOMIC DNA]</scope>
    <source>
        <strain evidence="2">20-2</strain>
    </source>
</reference>
<reference evidence="3" key="4">
    <citation type="submission" date="2022-08" db="EMBL/GenBank/DDBJ databases">
        <authorList>
            <person name="Huang K."/>
        </authorList>
    </citation>
    <scope>NUCLEOTIDE SEQUENCE</scope>
    <source>
        <strain evidence="3">RGW1</strain>
    </source>
</reference>
<dbReference type="Proteomes" id="UP001286376">
    <property type="component" value="Unassembled WGS sequence"/>
</dbReference>
<dbReference type="EMBL" id="JAOTNP010000024">
    <property type="protein sequence ID" value="MDV8946816.1"/>
    <property type="molecule type" value="Genomic_DNA"/>
</dbReference>
<accession>A0A0U5JTI0</accession>
<dbReference type="EMBL" id="LN887603">
    <property type="protein sequence ID" value="CUR41185.1"/>
    <property type="molecule type" value="Genomic_DNA"/>
</dbReference>